<evidence type="ECO:0000313" key="2">
    <source>
        <dbReference type="Proteomes" id="UP001595767"/>
    </source>
</evidence>
<dbReference type="Proteomes" id="UP001595767">
    <property type="component" value="Unassembled WGS sequence"/>
</dbReference>
<organism evidence="1 2">
    <name type="scientific">Nocardia rhizosphaerae</name>
    <dbReference type="NCBI Taxonomy" id="1691571"/>
    <lineage>
        <taxon>Bacteria</taxon>
        <taxon>Bacillati</taxon>
        <taxon>Actinomycetota</taxon>
        <taxon>Actinomycetes</taxon>
        <taxon>Mycobacteriales</taxon>
        <taxon>Nocardiaceae</taxon>
        <taxon>Nocardia</taxon>
    </lineage>
</organism>
<sequence length="147" mass="16147">MKEGTWRIESTPMLWAETFDGVNNVEARQQLTCAENRYFKAPEASAGNSSAGTRGTEIDVHSGTGEMYISPGLDAAYAEATITLWDIAARGLRAEPDTDHLKVGFEMRKENGSWKVCDWGSENSGSDSPMLRNRFTLLGWKLSGPPS</sequence>
<comment type="caution">
    <text evidence="1">The sequence shown here is derived from an EMBL/GenBank/DDBJ whole genome shotgun (WGS) entry which is preliminary data.</text>
</comment>
<reference evidence="2" key="1">
    <citation type="journal article" date="2019" name="Int. J. Syst. Evol. Microbiol.">
        <title>The Global Catalogue of Microorganisms (GCM) 10K type strain sequencing project: providing services to taxonomists for standard genome sequencing and annotation.</title>
        <authorList>
            <consortium name="The Broad Institute Genomics Platform"/>
            <consortium name="The Broad Institute Genome Sequencing Center for Infectious Disease"/>
            <person name="Wu L."/>
            <person name="Ma J."/>
        </authorList>
    </citation>
    <scope>NUCLEOTIDE SEQUENCE [LARGE SCALE GENOMIC DNA]</scope>
    <source>
        <strain evidence="2">CGMCC 4.7204</strain>
    </source>
</reference>
<accession>A0ABV8LCT3</accession>
<name>A0ABV8LCT3_9NOCA</name>
<protein>
    <submittedName>
        <fullName evidence="1">Uncharacterized protein</fullName>
    </submittedName>
</protein>
<dbReference type="RefSeq" id="WP_378553843.1">
    <property type="nucleotide sequence ID" value="NZ_JBHSBA010000015.1"/>
</dbReference>
<evidence type="ECO:0000313" key="1">
    <source>
        <dbReference type="EMBL" id="MFC4128114.1"/>
    </source>
</evidence>
<proteinExistence type="predicted"/>
<keyword evidence="2" id="KW-1185">Reference proteome</keyword>
<gene>
    <name evidence="1" type="ORF">ACFOW8_24630</name>
</gene>
<dbReference type="EMBL" id="JBHSBA010000015">
    <property type="protein sequence ID" value="MFC4128114.1"/>
    <property type="molecule type" value="Genomic_DNA"/>
</dbReference>